<evidence type="ECO:0000256" key="1">
    <source>
        <dbReference type="SAM" id="MobiDB-lite"/>
    </source>
</evidence>
<proteinExistence type="predicted"/>
<accession>A0A0S4J4Q4</accession>
<dbReference type="EMBL" id="CYKH01001287">
    <property type="protein sequence ID" value="CUG86395.1"/>
    <property type="molecule type" value="Genomic_DNA"/>
</dbReference>
<evidence type="ECO:0000313" key="3">
    <source>
        <dbReference type="Proteomes" id="UP000051952"/>
    </source>
</evidence>
<evidence type="ECO:0000313" key="2">
    <source>
        <dbReference type="EMBL" id="CUG86395.1"/>
    </source>
</evidence>
<feature type="compositionally biased region" description="Polar residues" evidence="1">
    <location>
        <begin position="1"/>
        <end position="14"/>
    </location>
</feature>
<dbReference type="Proteomes" id="UP000051952">
    <property type="component" value="Unassembled WGS sequence"/>
</dbReference>
<organism evidence="2 3">
    <name type="scientific">Bodo saltans</name>
    <name type="common">Flagellated protozoan</name>
    <dbReference type="NCBI Taxonomy" id="75058"/>
    <lineage>
        <taxon>Eukaryota</taxon>
        <taxon>Discoba</taxon>
        <taxon>Euglenozoa</taxon>
        <taxon>Kinetoplastea</taxon>
        <taxon>Metakinetoplastina</taxon>
        <taxon>Eubodonida</taxon>
        <taxon>Bodonidae</taxon>
        <taxon>Bodo</taxon>
    </lineage>
</organism>
<feature type="compositionally biased region" description="Gly residues" evidence="1">
    <location>
        <begin position="151"/>
        <end position="163"/>
    </location>
</feature>
<reference evidence="3" key="1">
    <citation type="submission" date="2015-09" db="EMBL/GenBank/DDBJ databases">
        <authorList>
            <consortium name="Pathogen Informatics"/>
        </authorList>
    </citation>
    <scope>NUCLEOTIDE SEQUENCE [LARGE SCALE GENOMIC DNA]</scope>
    <source>
        <strain evidence="3">Lake Konstanz</strain>
    </source>
</reference>
<name>A0A0S4J4Q4_BODSA</name>
<feature type="region of interest" description="Disordered" evidence="1">
    <location>
        <begin position="1"/>
        <end position="35"/>
    </location>
</feature>
<dbReference type="AlphaFoldDB" id="A0A0S4J4Q4"/>
<dbReference type="VEuPathDB" id="TriTrypDB:BSAL_92915"/>
<feature type="compositionally biased region" description="Low complexity" evidence="1">
    <location>
        <begin position="181"/>
        <end position="195"/>
    </location>
</feature>
<protein>
    <submittedName>
        <fullName evidence="2">Uncharacterized protein</fullName>
    </submittedName>
</protein>
<feature type="compositionally biased region" description="Polar residues" evidence="1">
    <location>
        <begin position="168"/>
        <end position="178"/>
    </location>
</feature>
<keyword evidence="3" id="KW-1185">Reference proteome</keyword>
<gene>
    <name evidence="2" type="ORF">BSAL_92915</name>
</gene>
<sequence>MSDSPNCVESSQQVGDDDISSSPITLPPSPEKPYLAAAKSASSSVVPPNVQLSLPTTLATSGGNSLPPWKSGFGSFSAMERGDTLSSAGSHDRMETLSNLTSHMELESVVSCSWVDDDDYFLQSAMHDIQVTSGQQQGTASGKGWKVATTSGGGRQQRGGGSGAPRKQQPQRQRNGSHFQGAVSTAAVSGTSSNAPSQSSVSGGRFDALSSEPKRRR</sequence>
<feature type="region of interest" description="Disordered" evidence="1">
    <location>
        <begin position="133"/>
        <end position="217"/>
    </location>
</feature>